<dbReference type="Proteomes" id="UP000267027">
    <property type="component" value="Unassembled WGS sequence"/>
</dbReference>
<dbReference type="Pfam" id="PF00026">
    <property type="entry name" value="Asp"/>
    <property type="match status" value="1"/>
</dbReference>
<dbReference type="SUPFAM" id="SSF50630">
    <property type="entry name" value="Acid proteases"/>
    <property type="match status" value="1"/>
</dbReference>
<feature type="domain" description="Peptidase A1" evidence="3">
    <location>
        <begin position="47"/>
        <end position="321"/>
    </location>
</feature>
<dbReference type="GO" id="GO:0006508">
    <property type="term" value="P:proteolysis"/>
    <property type="evidence" value="ECO:0007669"/>
    <property type="project" value="UniProtKB-KW"/>
</dbReference>
<dbReference type="OMA" id="MQPRRAN"/>
<dbReference type="WBParaSite" id="ACOC_0000359401-mRNA-1">
    <property type="protein sequence ID" value="ACOC_0000359401-mRNA-1"/>
    <property type="gene ID" value="ACOC_0000359401"/>
</dbReference>
<dbReference type="PROSITE" id="PS00141">
    <property type="entry name" value="ASP_PROTEASE"/>
    <property type="match status" value="1"/>
</dbReference>
<evidence type="ECO:0000259" key="3">
    <source>
        <dbReference type="PROSITE" id="PS51767"/>
    </source>
</evidence>
<comment type="similarity">
    <text evidence="1 2">Belongs to the peptidase A1 family.</text>
</comment>
<keyword evidence="5" id="KW-1185">Reference proteome</keyword>
<dbReference type="EMBL" id="UYYA01001167">
    <property type="protein sequence ID" value="VDM55180.1"/>
    <property type="molecule type" value="Genomic_DNA"/>
</dbReference>
<dbReference type="GO" id="GO:0004190">
    <property type="term" value="F:aspartic-type endopeptidase activity"/>
    <property type="evidence" value="ECO:0007669"/>
    <property type="project" value="UniProtKB-KW"/>
</dbReference>
<organism evidence="6">
    <name type="scientific">Angiostrongylus costaricensis</name>
    <name type="common">Nematode worm</name>
    <dbReference type="NCBI Taxonomy" id="334426"/>
    <lineage>
        <taxon>Eukaryota</taxon>
        <taxon>Metazoa</taxon>
        <taxon>Ecdysozoa</taxon>
        <taxon>Nematoda</taxon>
        <taxon>Chromadorea</taxon>
        <taxon>Rhabditida</taxon>
        <taxon>Rhabditina</taxon>
        <taxon>Rhabditomorpha</taxon>
        <taxon>Strongyloidea</taxon>
        <taxon>Metastrongylidae</taxon>
        <taxon>Angiostrongylus</taxon>
    </lineage>
</organism>
<keyword evidence="2" id="KW-0378">Hydrolase</keyword>
<dbReference type="PANTHER" id="PTHR47966:SF30">
    <property type="entry name" value="PEPTIDASE A1 DOMAIN-CONTAINING PROTEIN"/>
    <property type="match status" value="1"/>
</dbReference>
<dbReference type="CDD" id="cd05471">
    <property type="entry name" value="pepsin_like"/>
    <property type="match status" value="1"/>
</dbReference>
<evidence type="ECO:0000256" key="1">
    <source>
        <dbReference type="ARBA" id="ARBA00007447"/>
    </source>
</evidence>
<dbReference type="GO" id="GO:0005764">
    <property type="term" value="C:lysosome"/>
    <property type="evidence" value="ECO:0007669"/>
    <property type="project" value="TreeGrafter"/>
</dbReference>
<proteinExistence type="inferred from homology"/>
<evidence type="ECO:0000313" key="4">
    <source>
        <dbReference type="EMBL" id="VDM55180.1"/>
    </source>
</evidence>
<sequence>MLNTVGIGERRGLHSLSFHHKSDWTSMHIVVNMLRFVKVSGYRDFEFVGNITMGTPKQQFSVLLDTGSSDFWVPGNHALKKRKFKPKSSSTFVEGNKTWAIKYEEGEANGVLGTDVMQRFRTPLLDPADGILGLAFTALSVCNVVPPLMNAINQNLLDKPLFTVWMQPRRANATTLRGLLTYGAIDTENCGPIMAYELFSSETKYQFKDRNFTHAQVYEAASDTGTSLIGGPKAVIDRIAKVGIYLVECSMTPPSLDITIGKHKYPIYPDNYVVKARMNTCYFAIFYFESGGFGPDWILGTPFVRQYCNIFDIGQSRLGFALFHK</sequence>
<dbReference type="InterPro" id="IPR033121">
    <property type="entry name" value="PEPTIDASE_A1"/>
</dbReference>
<dbReference type="STRING" id="334426.A0A0R3PGY3"/>
<dbReference type="PANTHER" id="PTHR47966">
    <property type="entry name" value="BETA-SITE APP-CLEAVING ENZYME, ISOFORM A-RELATED"/>
    <property type="match status" value="1"/>
</dbReference>
<dbReference type="InterPro" id="IPR021109">
    <property type="entry name" value="Peptidase_aspartic_dom_sf"/>
</dbReference>
<dbReference type="Gene3D" id="2.40.70.10">
    <property type="entry name" value="Acid Proteases"/>
    <property type="match status" value="2"/>
</dbReference>
<evidence type="ECO:0000313" key="5">
    <source>
        <dbReference type="Proteomes" id="UP000267027"/>
    </source>
</evidence>
<evidence type="ECO:0000313" key="6">
    <source>
        <dbReference type="WBParaSite" id="ACOC_0000359401-mRNA-1"/>
    </source>
</evidence>
<dbReference type="InterPro" id="IPR034164">
    <property type="entry name" value="Pepsin-like_dom"/>
</dbReference>
<dbReference type="PRINTS" id="PR00792">
    <property type="entry name" value="PEPSIN"/>
</dbReference>
<dbReference type="InterPro" id="IPR001969">
    <property type="entry name" value="Aspartic_peptidase_AS"/>
</dbReference>
<name>A0A0R3PGY3_ANGCS</name>
<dbReference type="AlphaFoldDB" id="A0A0R3PGY3"/>
<dbReference type="OrthoDB" id="5839471at2759"/>
<dbReference type="InterPro" id="IPR001461">
    <property type="entry name" value="Aspartic_peptidase_A1"/>
</dbReference>
<reference evidence="4 5" key="2">
    <citation type="submission" date="2018-11" db="EMBL/GenBank/DDBJ databases">
        <authorList>
            <consortium name="Pathogen Informatics"/>
        </authorList>
    </citation>
    <scope>NUCLEOTIDE SEQUENCE [LARGE SCALE GENOMIC DNA]</scope>
    <source>
        <strain evidence="4 5">Costa Rica</strain>
    </source>
</reference>
<dbReference type="PROSITE" id="PS51767">
    <property type="entry name" value="PEPTIDASE_A1"/>
    <property type="match status" value="1"/>
</dbReference>
<accession>A0A0R3PGY3</accession>
<reference evidence="6" key="1">
    <citation type="submission" date="2017-02" db="UniProtKB">
        <authorList>
            <consortium name="WormBaseParasite"/>
        </authorList>
    </citation>
    <scope>IDENTIFICATION</scope>
</reference>
<keyword evidence="2" id="KW-0064">Aspartyl protease</keyword>
<keyword evidence="2" id="KW-0645">Protease</keyword>
<protein>
    <submittedName>
        <fullName evidence="6">Peptidase A1 domain-containing protein</fullName>
    </submittedName>
</protein>
<evidence type="ECO:0000256" key="2">
    <source>
        <dbReference type="RuleBase" id="RU000454"/>
    </source>
</evidence>
<gene>
    <name evidence="4" type="ORF">ACOC_LOCUS3595</name>
</gene>